<proteinExistence type="predicted"/>
<feature type="transmembrane region" description="Helical" evidence="1">
    <location>
        <begin position="7"/>
        <end position="28"/>
    </location>
</feature>
<evidence type="ECO:0000256" key="1">
    <source>
        <dbReference type="SAM" id="Phobius"/>
    </source>
</evidence>
<sequence>MSHRVSISWNLALYAFVLSTLILASNSIELPNELSYSCSFFISCFCALYSVKADFPCILSSHNFLSVFFLLPFLLMCSDQPHLVECI</sequence>
<keyword evidence="1" id="KW-0472">Membrane</keyword>
<accession>A0A6B0U9J1</accession>
<feature type="transmembrane region" description="Helical" evidence="1">
    <location>
        <begin position="58"/>
        <end position="76"/>
    </location>
</feature>
<evidence type="ECO:0000313" key="2">
    <source>
        <dbReference type="EMBL" id="MXU85797.1"/>
    </source>
</evidence>
<protein>
    <submittedName>
        <fullName evidence="2">Putative secreted protein</fullName>
    </submittedName>
</protein>
<dbReference type="AlphaFoldDB" id="A0A6B0U9J1"/>
<name>A0A6B0U9J1_IXORI</name>
<keyword evidence="1" id="KW-1133">Transmembrane helix</keyword>
<feature type="transmembrane region" description="Helical" evidence="1">
    <location>
        <begin position="34"/>
        <end position="51"/>
    </location>
</feature>
<keyword evidence="1" id="KW-0812">Transmembrane</keyword>
<organism evidence="2">
    <name type="scientific">Ixodes ricinus</name>
    <name type="common">Common tick</name>
    <name type="synonym">Acarus ricinus</name>
    <dbReference type="NCBI Taxonomy" id="34613"/>
    <lineage>
        <taxon>Eukaryota</taxon>
        <taxon>Metazoa</taxon>
        <taxon>Ecdysozoa</taxon>
        <taxon>Arthropoda</taxon>
        <taxon>Chelicerata</taxon>
        <taxon>Arachnida</taxon>
        <taxon>Acari</taxon>
        <taxon>Parasitiformes</taxon>
        <taxon>Ixodida</taxon>
        <taxon>Ixodoidea</taxon>
        <taxon>Ixodidae</taxon>
        <taxon>Ixodinae</taxon>
        <taxon>Ixodes</taxon>
    </lineage>
</organism>
<dbReference type="EMBL" id="GIFC01003714">
    <property type="protein sequence ID" value="MXU85797.1"/>
    <property type="molecule type" value="Transcribed_RNA"/>
</dbReference>
<reference evidence="2" key="1">
    <citation type="submission" date="2019-12" db="EMBL/GenBank/DDBJ databases">
        <title>An insight into the sialome of adult female Ixodes ricinus ticks feeding for 6 days.</title>
        <authorList>
            <person name="Perner J."/>
            <person name="Ribeiro J.M.C."/>
        </authorList>
    </citation>
    <scope>NUCLEOTIDE SEQUENCE</scope>
    <source>
        <strain evidence="2">Semi-engorged</strain>
        <tissue evidence="2">Salivary glands</tissue>
    </source>
</reference>